<dbReference type="RefSeq" id="WP_022141192.1">
    <property type="nucleotide sequence ID" value="NZ_JACRSW010000033.1"/>
</dbReference>
<name>A0ABR7MW89_9FIRM</name>
<sequence>MQFSYETKRLNLMILSADNAPLIQHFYQKNAAFLEPFEPARPENFYTIAFHRSNLSCEYRAFLRLTHIRFWLFRKDVPEEPIGSICFSNIMHGAFKKCIIGYKLGEEFCHYGYMQEAISFLIPIVMKELDLHRVEAYVQPDNMPSIRLLEKLHFVEEGYLQKYAEIHGNWTDHLLFSYLRADSLPRF</sequence>
<evidence type="ECO:0000256" key="3">
    <source>
        <dbReference type="ARBA" id="ARBA00038502"/>
    </source>
</evidence>
<comment type="caution">
    <text evidence="5">The sequence shown here is derived from an EMBL/GenBank/DDBJ whole genome shotgun (WGS) entry which is preliminary data.</text>
</comment>
<evidence type="ECO:0000256" key="2">
    <source>
        <dbReference type="ARBA" id="ARBA00023315"/>
    </source>
</evidence>
<keyword evidence="2" id="KW-0012">Acyltransferase</keyword>
<accession>A0ABR7MW89</accession>
<dbReference type="PANTHER" id="PTHR43792:SF8">
    <property type="entry name" value="[RIBOSOMAL PROTEIN US5]-ALANINE N-ACETYLTRANSFERASE"/>
    <property type="match status" value="1"/>
</dbReference>
<dbReference type="Gene3D" id="3.40.630.30">
    <property type="match status" value="1"/>
</dbReference>
<dbReference type="EMBL" id="JACRSW010000033">
    <property type="protein sequence ID" value="MBC8558057.1"/>
    <property type="molecule type" value="Genomic_DNA"/>
</dbReference>
<protein>
    <submittedName>
        <fullName evidence="5">GNAT family N-acetyltransferase</fullName>
    </submittedName>
</protein>
<keyword evidence="1" id="KW-0808">Transferase</keyword>
<keyword evidence="6" id="KW-1185">Reference proteome</keyword>
<dbReference type="SUPFAM" id="SSF55729">
    <property type="entry name" value="Acyl-CoA N-acyltransferases (Nat)"/>
    <property type="match status" value="1"/>
</dbReference>
<organism evidence="5 6">
    <name type="scientific">Jutongia hominis</name>
    <dbReference type="NCBI Taxonomy" id="2763664"/>
    <lineage>
        <taxon>Bacteria</taxon>
        <taxon>Bacillati</taxon>
        <taxon>Bacillota</taxon>
        <taxon>Clostridia</taxon>
        <taxon>Lachnospirales</taxon>
        <taxon>Lachnospiraceae</taxon>
        <taxon>Jutongia</taxon>
    </lineage>
</organism>
<proteinExistence type="inferred from homology"/>
<dbReference type="Proteomes" id="UP000637513">
    <property type="component" value="Unassembled WGS sequence"/>
</dbReference>
<evidence type="ECO:0000259" key="4">
    <source>
        <dbReference type="PROSITE" id="PS51186"/>
    </source>
</evidence>
<evidence type="ECO:0000313" key="5">
    <source>
        <dbReference type="EMBL" id="MBC8558057.1"/>
    </source>
</evidence>
<feature type="domain" description="N-acetyltransferase" evidence="4">
    <location>
        <begin position="13"/>
        <end position="181"/>
    </location>
</feature>
<dbReference type="PANTHER" id="PTHR43792">
    <property type="entry name" value="GNAT FAMILY, PUTATIVE (AFU_ORTHOLOGUE AFUA_3G00765)-RELATED-RELATED"/>
    <property type="match status" value="1"/>
</dbReference>
<reference evidence="5 6" key="1">
    <citation type="submission" date="2020-08" db="EMBL/GenBank/DDBJ databases">
        <title>Genome public.</title>
        <authorList>
            <person name="Liu C."/>
            <person name="Sun Q."/>
        </authorList>
    </citation>
    <scope>NUCLEOTIDE SEQUENCE [LARGE SCALE GENOMIC DNA]</scope>
    <source>
        <strain evidence="5 6">BX3</strain>
    </source>
</reference>
<gene>
    <name evidence="5" type="ORF">H8700_10110</name>
</gene>
<dbReference type="PROSITE" id="PS51186">
    <property type="entry name" value="GNAT"/>
    <property type="match status" value="1"/>
</dbReference>
<evidence type="ECO:0000256" key="1">
    <source>
        <dbReference type="ARBA" id="ARBA00022679"/>
    </source>
</evidence>
<evidence type="ECO:0000313" key="6">
    <source>
        <dbReference type="Proteomes" id="UP000637513"/>
    </source>
</evidence>
<dbReference type="Pfam" id="PF13302">
    <property type="entry name" value="Acetyltransf_3"/>
    <property type="match status" value="1"/>
</dbReference>
<dbReference type="InterPro" id="IPR016181">
    <property type="entry name" value="Acyl_CoA_acyltransferase"/>
</dbReference>
<dbReference type="InterPro" id="IPR000182">
    <property type="entry name" value="GNAT_dom"/>
</dbReference>
<dbReference type="InterPro" id="IPR051531">
    <property type="entry name" value="N-acetyltransferase"/>
</dbReference>
<comment type="similarity">
    <text evidence="3">Belongs to the acetyltransferase family. RimJ subfamily.</text>
</comment>